<keyword evidence="2" id="KW-0813">Transport</keyword>
<feature type="transmembrane region" description="Helical" evidence="7">
    <location>
        <begin position="126"/>
        <end position="146"/>
    </location>
</feature>
<feature type="domain" description="Major facilitator superfamily (MFS) profile" evidence="8">
    <location>
        <begin position="1"/>
        <end position="381"/>
    </location>
</feature>
<comment type="subcellular location">
    <subcellularLocation>
        <location evidence="1">Cell membrane</location>
        <topology evidence="1">Multi-pass membrane protein</topology>
    </subcellularLocation>
</comment>
<feature type="transmembrane region" description="Helical" evidence="7">
    <location>
        <begin position="321"/>
        <end position="343"/>
    </location>
</feature>
<evidence type="ECO:0000256" key="2">
    <source>
        <dbReference type="ARBA" id="ARBA00022448"/>
    </source>
</evidence>
<dbReference type="AlphaFoldDB" id="A0A226WQ77"/>
<evidence type="ECO:0000256" key="6">
    <source>
        <dbReference type="ARBA" id="ARBA00023136"/>
    </source>
</evidence>
<protein>
    <submittedName>
        <fullName evidence="9">MFS superfamily export protein YceL</fullName>
    </submittedName>
</protein>
<dbReference type="PANTHER" id="PTHR23517:SF2">
    <property type="entry name" value="MULTIDRUG RESISTANCE PROTEIN MDTH"/>
    <property type="match status" value="1"/>
</dbReference>
<dbReference type="PROSITE" id="PS50850">
    <property type="entry name" value="MFS"/>
    <property type="match status" value="1"/>
</dbReference>
<comment type="caution">
    <text evidence="9">The sequence shown here is derived from an EMBL/GenBank/DDBJ whole genome shotgun (WGS) entry which is preliminary data.</text>
</comment>
<organism evidence="9 10">
    <name type="scientific">Caballeronia sordidicola</name>
    <name type="common">Burkholderia sordidicola</name>
    <dbReference type="NCBI Taxonomy" id="196367"/>
    <lineage>
        <taxon>Bacteria</taxon>
        <taxon>Pseudomonadati</taxon>
        <taxon>Pseudomonadota</taxon>
        <taxon>Betaproteobacteria</taxon>
        <taxon>Burkholderiales</taxon>
        <taxon>Burkholderiaceae</taxon>
        <taxon>Caballeronia</taxon>
    </lineage>
</organism>
<dbReference type="PANTHER" id="PTHR23517">
    <property type="entry name" value="RESISTANCE PROTEIN MDTM, PUTATIVE-RELATED-RELATED"/>
    <property type="match status" value="1"/>
</dbReference>
<dbReference type="Gene3D" id="1.20.1250.20">
    <property type="entry name" value="MFS general substrate transporter like domains"/>
    <property type="match status" value="1"/>
</dbReference>
<evidence type="ECO:0000256" key="1">
    <source>
        <dbReference type="ARBA" id="ARBA00004651"/>
    </source>
</evidence>
<dbReference type="InterPro" id="IPR050171">
    <property type="entry name" value="MFS_Transporters"/>
</dbReference>
<evidence type="ECO:0000313" key="9">
    <source>
        <dbReference type="EMBL" id="OXC72960.1"/>
    </source>
</evidence>
<feature type="transmembrane region" description="Helical" evidence="7">
    <location>
        <begin position="33"/>
        <end position="52"/>
    </location>
</feature>
<accession>A0A226WQ77</accession>
<evidence type="ECO:0000256" key="5">
    <source>
        <dbReference type="ARBA" id="ARBA00022989"/>
    </source>
</evidence>
<evidence type="ECO:0000313" key="10">
    <source>
        <dbReference type="Proteomes" id="UP000214720"/>
    </source>
</evidence>
<gene>
    <name evidence="9" type="ORF">BSU04_39165</name>
</gene>
<dbReference type="Pfam" id="PF07690">
    <property type="entry name" value="MFS_1"/>
    <property type="match status" value="1"/>
</dbReference>
<dbReference type="Proteomes" id="UP000214720">
    <property type="component" value="Unassembled WGS sequence"/>
</dbReference>
<evidence type="ECO:0000256" key="7">
    <source>
        <dbReference type="SAM" id="Phobius"/>
    </source>
</evidence>
<evidence type="ECO:0000256" key="3">
    <source>
        <dbReference type="ARBA" id="ARBA00022475"/>
    </source>
</evidence>
<dbReference type="GO" id="GO:0022857">
    <property type="term" value="F:transmembrane transporter activity"/>
    <property type="evidence" value="ECO:0007669"/>
    <property type="project" value="InterPro"/>
</dbReference>
<feature type="transmembrane region" description="Helical" evidence="7">
    <location>
        <begin position="152"/>
        <end position="173"/>
    </location>
</feature>
<dbReference type="SUPFAM" id="SSF103473">
    <property type="entry name" value="MFS general substrate transporter"/>
    <property type="match status" value="1"/>
</dbReference>
<feature type="transmembrane region" description="Helical" evidence="7">
    <location>
        <begin position="355"/>
        <end position="375"/>
    </location>
</feature>
<evidence type="ECO:0000259" key="8">
    <source>
        <dbReference type="PROSITE" id="PS50850"/>
    </source>
</evidence>
<keyword evidence="3" id="KW-1003">Cell membrane</keyword>
<evidence type="ECO:0000256" key="4">
    <source>
        <dbReference type="ARBA" id="ARBA00022692"/>
    </source>
</evidence>
<dbReference type="InterPro" id="IPR036259">
    <property type="entry name" value="MFS_trans_sf"/>
</dbReference>
<dbReference type="InterPro" id="IPR020846">
    <property type="entry name" value="MFS_dom"/>
</dbReference>
<proteinExistence type="predicted"/>
<dbReference type="GO" id="GO:0005886">
    <property type="term" value="C:plasma membrane"/>
    <property type="evidence" value="ECO:0007669"/>
    <property type="project" value="UniProtKB-SubCell"/>
</dbReference>
<feature type="transmembrane region" description="Helical" evidence="7">
    <location>
        <begin position="87"/>
        <end position="106"/>
    </location>
</feature>
<reference evidence="10" key="1">
    <citation type="submission" date="2017-01" db="EMBL/GenBank/DDBJ databases">
        <title>Genome Analysis of Deinococcus marmoris KOPRI26562.</title>
        <authorList>
            <person name="Kim J.H."/>
            <person name="Oh H.-M."/>
        </authorList>
    </citation>
    <scope>NUCLEOTIDE SEQUENCE [LARGE SCALE GENOMIC DNA]</scope>
    <source>
        <strain evidence="10">PAMC 26633</strain>
    </source>
</reference>
<feature type="transmembrane region" description="Helical" evidence="7">
    <location>
        <begin position="199"/>
        <end position="219"/>
    </location>
</feature>
<dbReference type="InterPro" id="IPR011701">
    <property type="entry name" value="MFS"/>
</dbReference>
<sequence length="385" mass="41314">MLFCSFLIPFGSFLVLPFVPVMLSNIGGTDMRVVGWILAVASLIQFGGGLIGGMVADRIGLKKAMILGLLTRSVGFGFIILSTEHLWLLIPSVLLIAAGAAIYLPANKAYLIKGLPDEQRAIFLSFSNSAFNAGMGLGPLVGSFFIMSNRGLLFTVTFGIFVLATVLHIRVLVSDRISGAAGAYVSPTRMEFGRASKMMAPLLFNFMAFYCYFYFQNYIGPYVIKNHRPEMLGAILLLNSMLVIFVQPLVAKRIGRSSYGAILSLSFVAVAVGALFLSIGSVAGLLLGVLFFTMMEILIFLKNDLVFVTALSDSPATAFGLQRLSGGMGAFVSSALGGMLFARAASSAEGSMGDFWLGLSVQCVVLVVASVLYWVSQNRYRSPVV</sequence>
<keyword evidence="6 7" id="KW-0472">Membrane</keyword>
<dbReference type="EMBL" id="MTHB01000261">
    <property type="protein sequence ID" value="OXC72960.1"/>
    <property type="molecule type" value="Genomic_DNA"/>
</dbReference>
<keyword evidence="5 7" id="KW-1133">Transmembrane helix</keyword>
<name>A0A226WQ77_CABSO</name>
<feature type="transmembrane region" description="Helical" evidence="7">
    <location>
        <begin position="231"/>
        <end position="251"/>
    </location>
</feature>
<keyword evidence="4 7" id="KW-0812">Transmembrane</keyword>